<gene>
    <name evidence="2" type="ORF">GGX14DRAFT_406928</name>
</gene>
<sequence>MSLNINQVFGVLYLRHPFFGLDRACDWISPGPFNAWMRLTEESEHRERLPEREEENQNADFPAPELGQFLTKKIGLLGSYGSYRAVTTQKGRSARLGLPGRHHDMHESQRMPRAYLQRNAASRLPAACIMQHAPGHPWSPLADTSRWTVPAASGSDRHAGHEPDLSSTFESSFEAAGWDTDSDHLFMQTDESNWHSHDSYMDLDPELCPPGGAGFELEFGPPGQPFDSIVDIPPAPNTNIPVAGLSFASSASRALRICSKTKSRPRQ</sequence>
<accession>A0AAD6Y4X3</accession>
<feature type="region of interest" description="Disordered" evidence="1">
    <location>
        <begin position="150"/>
        <end position="172"/>
    </location>
</feature>
<dbReference type="Proteomes" id="UP001219525">
    <property type="component" value="Unassembled WGS sequence"/>
</dbReference>
<dbReference type="EMBL" id="JARJCW010000129">
    <property type="protein sequence ID" value="KAJ7191683.1"/>
    <property type="molecule type" value="Genomic_DNA"/>
</dbReference>
<evidence type="ECO:0000313" key="3">
    <source>
        <dbReference type="Proteomes" id="UP001219525"/>
    </source>
</evidence>
<organism evidence="2 3">
    <name type="scientific">Mycena pura</name>
    <dbReference type="NCBI Taxonomy" id="153505"/>
    <lineage>
        <taxon>Eukaryota</taxon>
        <taxon>Fungi</taxon>
        <taxon>Dikarya</taxon>
        <taxon>Basidiomycota</taxon>
        <taxon>Agaricomycotina</taxon>
        <taxon>Agaricomycetes</taxon>
        <taxon>Agaricomycetidae</taxon>
        <taxon>Agaricales</taxon>
        <taxon>Marasmiineae</taxon>
        <taxon>Mycenaceae</taxon>
        <taxon>Mycena</taxon>
    </lineage>
</organism>
<evidence type="ECO:0000256" key="1">
    <source>
        <dbReference type="SAM" id="MobiDB-lite"/>
    </source>
</evidence>
<dbReference type="AlphaFoldDB" id="A0AAD6Y4X3"/>
<keyword evidence="3" id="KW-1185">Reference proteome</keyword>
<evidence type="ECO:0000313" key="2">
    <source>
        <dbReference type="EMBL" id="KAJ7191683.1"/>
    </source>
</evidence>
<feature type="compositionally biased region" description="Basic and acidic residues" evidence="1">
    <location>
        <begin position="155"/>
        <end position="164"/>
    </location>
</feature>
<comment type="caution">
    <text evidence="2">The sequence shown here is derived from an EMBL/GenBank/DDBJ whole genome shotgun (WGS) entry which is preliminary data.</text>
</comment>
<reference evidence="2" key="1">
    <citation type="submission" date="2023-03" db="EMBL/GenBank/DDBJ databases">
        <title>Massive genome expansion in bonnet fungi (Mycena s.s.) driven by repeated elements and novel gene families across ecological guilds.</title>
        <authorList>
            <consortium name="Lawrence Berkeley National Laboratory"/>
            <person name="Harder C.B."/>
            <person name="Miyauchi S."/>
            <person name="Viragh M."/>
            <person name="Kuo A."/>
            <person name="Thoen E."/>
            <person name="Andreopoulos B."/>
            <person name="Lu D."/>
            <person name="Skrede I."/>
            <person name="Drula E."/>
            <person name="Henrissat B."/>
            <person name="Morin E."/>
            <person name="Kohler A."/>
            <person name="Barry K."/>
            <person name="LaButti K."/>
            <person name="Morin E."/>
            <person name="Salamov A."/>
            <person name="Lipzen A."/>
            <person name="Mereny Z."/>
            <person name="Hegedus B."/>
            <person name="Baldrian P."/>
            <person name="Stursova M."/>
            <person name="Weitz H."/>
            <person name="Taylor A."/>
            <person name="Grigoriev I.V."/>
            <person name="Nagy L.G."/>
            <person name="Martin F."/>
            <person name="Kauserud H."/>
        </authorList>
    </citation>
    <scope>NUCLEOTIDE SEQUENCE</scope>
    <source>
        <strain evidence="2">9144</strain>
    </source>
</reference>
<proteinExistence type="predicted"/>
<protein>
    <submittedName>
        <fullName evidence="2">Uncharacterized protein</fullName>
    </submittedName>
</protein>
<name>A0AAD6Y4X3_9AGAR</name>